<dbReference type="EMBL" id="JACGWJ010000026">
    <property type="protein sequence ID" value="KAL0313224.1"/>
    <property type="molecule type" value="Genomic_DNA"/>
</dbReference>
<reference evidence="2" key="1">
    <citation type="submission" date="2020-06" db="EMBL/GenBank/DDBJ databases">
        <authorList>
            <person name="Li T."/>
            <person name="Hu X."/>
            <person name="Zhang T."/>
            <person name="Song X."/>
            <person name="Zhang H."/>
            <person name="Dai N."/>
            <person name="Sheng W."/>
            <person name="Hou X."/>
            <person name="Wei L."/>
        </authorList>
    </citation>
    <scope>NUCLEOTIDE SEQUENCE</scope>
    <source>
        <strain evidence="2">G02</strain>
        <tissue evidence="2">Leaf</tissue>
    </source>
</reference>
<dbReference type="AlphaFoldDB" id="A0AAW2L3Q5"/>
<dbReference type="Pfam" id="PF12776">
    <property type="entry name" value="Myb_DNA-bind_3"/>
    <property type="match status" value="1"/>
</dbReference>
<evidence type="ECO:0000259" key="1">
    <source>
        <dbReference type="Pfam" id="PF12776"/>
    </source>
</evidence>
<evidence type="ECO:0000313" key="2">
    <source>
        <dbReference type="EMBL" id="KAL0313224.1"/>
    </source>
</evidence>
<dbReference type="PANTHER" id="PTHR46250:SF15">
    <property type="entry name" value="OS01G0523800 PROTEIN"/>
    <property type="match status" value="1"/>
</dbReference>
<accession>A0AAW2L3Q5</accession>
<proteinExistence type="predicted"/>
<dbReference type="PANTHER" id="PTHR46250">
    <property type="entry name" value="MYB/SANT-LIKE DNA-BINDING DOMAIN PROTEIN-RELATED"/>
    <property type="match status" value="1"/>
</dbReference>
<comment type="caution">
    <text evidence="2">The sequence shown here is derived from an EMBL/GenBank/DDBJ whole genome shotgun (WGS) entry which is preliminary data.</text>
</comment>
<sequence length="319" mass="36747">MSDAAIIRGRKRRGISDFKLSRRVWSVREEEGLIAALKDIVKQGWKCDNGFRTGYLGVLEQEMVKLFPSSYIKADPHIQSKIHVWKKTYGSIVSMLTRSGFGWNDATNMVVVDDDVWENYVKVDPFVKNMRLKSFPFYPAWCEVFGKDRATEEFAEDIGDVTQPSPDANKCKTPEYYVPTMDSPSNNVFFADNDFISSFIPTDTTMQKDERCTKNKSTKKQKKSLTDLDAHYIESIDRFVDKADLRLEMMSKRMDFEFDALEARKKVYEAICKVGSLKVREKLFVAKKLVSDTKSLDLFFSLPNDEKAEFIHMMLDGSV</sequence>
<gene>
    <name evidence="2" type="ORF">Sradi_5721700</name>
</gene>
<reference evidence="2" key="2">
    <citation type="journal article" date="2024" name="Plant">
        <title>Genomic evolution and insights into agronomic trait innovations of Sesamum species.</title>
        <authorList>
            <person name="Miao H."/>
            <person name="Wang L."/>
            <person name="Qu L."/>
            <person name="Liu H."/>
            <person name="Sun Y."/>
            <person name="Le M."/>
            <person name="Wang Q."/>
            <person name="Wei S."/>
            <person name="Zheng Y."/>
            <person name="Lin W."/>
            <person name="Duan Y."/>
            <person name="Cao H."/>
            <person name="Xiong S."/>
            <person name="Wang X."/>
            <person name="Wei L."/>
            <person name="Li C."/>
            <person name="Ma Q."/>
            <person name="Ju M."/>
            <person name="Zhao R."/>
            <person name="Li G."/>
            <person name="Mu C."/>
            <person name="Tian Q."/>
            <person name="Mei H."/>
            <person name="Zhang T."/>
            <person name="Gao T."/>
            <person name="Zhang H."/>
        </authorList>
    </citation>
    <scope>NUCLEOTIDE SEQUENCE</scope>
    <source>
        <strain evidence="2">G02</strain>
    </source>
</reference>
<organism evidence="2">
    <name type="scientific">Sesamum radiatum</name>
    <name type="common">Black benniseed</name>
    <dbReference type="NCBI Taxonomy" id="300843"/>
    <lineage>
        <taxon>Eukaryota</taxon>
        <taxon>Viridiplantae</taxon>
        <taxon>Streptophyta</taxon>
        <taxon>Embryophyta</taxon>
        <taxon>Tracheophyta</taxon>
        <taxon>Spermatophyta</taxon>
        <taxon>Magnoliopsida</taxon>
        <taxon>eudicotyledons</taxon>
        <taxon>Gunneridae</taxon>
        <taxon>Pentapetalae</taxon>
        <taxon>asterids</taxon>
        <taxon>lamiids</taxon>
        <taxon>Lamiales</taxon>
        <taxon>Pedaliaceae</taxon>
        <taxon>Sesamum</taxon>
    </lineage>
</organism>
<feature type="domain" description="Myb/SANT-like" evidence="1">
    <location>
        <begin position="25"/>
        <end position="120"/>
    </location>
</feature>
<dbReference type="InterPro" id="IPR024752">
    <property type="entry name" value="Myb/SANT-like_dom"/>
</dbReference>
<protein>
    <recommendedName>
        <fullName evidence="1">Myb/SANT-like domain-containing protein</fullName>
    </recommendedName>
</protein>
<name>A0AAW2L3Q5_SESRA</name>